<dbReference type="InterPro" id="IPR041698">
    <property type="entry name" value="Methyltransf_25"/>
</dbReference>
<name>A0ABW0C9Q1_STRCD</name>
<protein>
    <submittedName>
        <fullName evidence="2">Class I SAM-dependent methyltransferase</fullName>
        <ecNumber evidence="2">2.1.1.222</ecNumber>
        <ecNumber evidence="2">2.1.1.64</ecNumber>
    </submittedName>
</protein>
<keyword evidence="2" id="KW-0489">Methyltransferase</keyword>
<sequence length="226" mass="24589">MRVGERRDTDVRHEDQRPPAAVLFDALGPDYEKAFAHAPAHVAALEWLLERLPPAARTLDVGSGTGRPTAAALIEAGHSVLGVDVSPVMVELAAGQVPEAEFRCDDIRDLPLDADSFDGVCVFFSLLQMSRAEQSALLRRLARALRPGGHLVLATVPADVEDVEVRFLGHRALATSFSEDDLTDVLDTAGLTVLTRHDTTFTPSHPDAGPEPHLFLYCRREETPAR</sequence>
<dbReference type="CDD" id="cd02440">
    <property type="entry name" value="AdoMet_MTases"/>
    <property type="match status" value="1"/>
</dbReference>
<dbReference type="Proteomes" id="UP001596263">
    <property type="component" value="Unassembled WGS sequence"/>
</dbReference>
<dbReference type="GO" id="GO:0032259">
    <property type="term" value="P:methylation"/>
    <property type="evidence" value="ECO:0007669"/>
    <property type="project" value="UniProtKB-KW"/>
</dbReference>
<dbReference type="RefSeq" id="WP_380845283.1">
    <property type="nucleotide sequence ID" value="NZ_JBHSKM010000002.1"/>
</dbReference>
<dbReference type="EC" id="2.1.1.64" evidence="2"/>
<keyword evidence="2" id="KW-0808">Transferase</keyword>
<dbReference type="EC" id="2.1.1.222" evidence="2"/>
<evidence type="ECO:0000259" key="1">
    <source>
        <dbReference type="Pfam" id="PF13649"/>
    </source>
</evidence>
<dbReference type="GO" id="GO:0102208">
    <property type="term" value="F:2-polyprenyl-6-hydroxyphenol methylase activity"/>
    <property type="evidence" value="ECO:0007669"/>
    <property type="project" value="UniProtKB-EC"/>
</dbReference>
<reference evidence="3" key="1">
    <citation type="journal article" date="2019" name="Int. J. Syst. Evol. Microbiol.">
        <title>The Global Catalogue of Microorganisms (GCM) 10K type strain sequencing project: providing services to taxonomists for standard genome sequencing and annotation.</title>
        <authorList>
            <consortium name="The Broad Institute Genomics Platform"/>
            <consortium name="The Broad Institute Genome Sequencing Center for Infectious Disease"/>
            <person name="Wu L."/>
            <person name="Ma J."/>
        </authorList>
    </citation>
    <scope>NUCLEOTIDE SEQUENCE [LARGE SCALE GENOMIC DNA]</scope>
    <source>
        <strain evidence="3">KCTC 42586</strain>
    </source>
</reference>
<comment type="caution">
    <text evidence="2">The sequence shown here is derived from an EMBL/GenBank/DDBJ whole genome shotgun (WGS) entry which is preliminary data.</text>
</comment>
<feature type="domain" description="Methyltransferase" evidence="1">
    <location>
        <begin position="59"/>
        <end position="149"/>
    </location>
</feature>
<dbReference type="InterPro" id="IPR029063">
    <property type="entry name" value="SAM-dependent_MTases_sf"/>
</dbReference>
<dbReference type="PANTHER" id="PTHR42912">
    <property type="entry name" value="METHYLTRANSFERASE"/>
    <property type="match status" value="1"/>
</dbReference>
<dbReference type="SUPFAM" id="SSF53335">
    <property type="entry name" value="S-adenosyl-L-methionine-dependent methyltransferases"/>
    <property type="match status" value="1"/>
</dbReference>
<dbReference type="GO" id="GO:0061542">
    <property type="term" value="F:3-demethylubiquinol 3-O-methyltransferase activity"/>
    <property type="evidence" value="ECO:0007669"/>
    <property type="project" value="UniProtKB-EC"/>
</dbReference>
<dbReference type="EMBL" id="JBHSKM010000002">
    <property type="protein sequence ID" value="MFC5212536.1"/>
    <property type="molecule type" value="Genomic_DNA"/>
</dbReference>
<gene>
    <name evidence="2" type="ORF">ACFPQ9_01665</name>
</gene>
<proteinExistence type="predicted"/>
<dbReference type="InterPro" id="IPR050508">
    <property type="entry name" value="Methyltransf_Superfamily"/>
</dbReference>
<dbReference type="Gene3D" id="3.40.50.150">
    <property type="entry name" value="Vaccinia Virus protein VP39"/>
    <property type="match status" value="1"/>
</dbReference>
<evidence type="ECO:0000313" key="2">
    <source>
        <dbReference type="EMBL" id="MFC5212536.1"/>
    </source>
</evidence>
<evidence type="ECO:0000313" key="3">
    <source>
        <dbReference type="Proteomes" id="UP001596263"/>
    </source>
</evidence>
<dbReference type="PANTHER" id="PTHR42912:SF80">
    <property type="entry name" value="METHYLTRANSFERASE DOMAIN-CONTAINING PROTEIN"/>
    <property type="match status" value="1"/>
</dbReference>
<dbReference type="Pfam" id="PF13649">
    <property type="entry name" value="Methyltransf_25"/>
    <property type="match status" value="1"/>
</dbReference>
<accession>A0ABW0C9Q1</accession>
<organism evidence="2 3">
    <name type="scientific">Streptomyces coerulescens</name>
    <dbReference type="NCBI Taxonomy" id="29304"/>
    <lineage>
        <taxon>Bacteria</taxon>
        <taxon>Bacillati</taxon>
        <taxon>Actinomycetota</taxon>
        <taxon>Actinomycetes</taxon>
        <taxon>Kitasatosporales</taxon>
        <taxon>Streptomycetaceae</taxon>
        <taxon>Streptomyces</taxon>
    </lineage>
</organism>
<keyword evidence="3" id="KW-1185">Reference proteome</keyword>